<evidence type="ECO:0000313" key="9">
    <source>
        <dbReference type="EMBL" id="CEP63575.1"/>
    </source>
</evidence>
<protein>
    <recommendedName>
        <fullName evidence="3">Aldehyde dehydrogenase</fullName>
    </recommendedName>
</protein>
<proteinExistence type="inferred from homology"/>
<dbReference type="GO" id="GO:0046185">
    <property type="term" value="P:aldehyde catabolic process"/>
    <property type="evidence" value="ECO:0007669"/>
    <property type="project" value="EnsemblFungi"/>
</dbReference>
<dbReference type="InterPro" id="IPR015590">
    <property type="entry name" value="Aldehyde_DH_dom"/>
</dbReference>
<dbReference type="GeneID" id="34687088"/>
<evidence type="ECO:0000256" key="6">
    <source>
        <dbReference type="RuleBase" id="RU003345"/>
    </source>
</evidence>
<dbReference type="RefSeq" id="XP_022629788.1">
    <property type="nucleotide sequence ID" value="XM_022771183.1"/>
</dbReference>
<dbReference type="InterPro" id="IPR012394">
    <property type="entry name" value="Aldehyde_DH_NAD(P)"/>
</dbReference>
<dbReference type="InterPro" id="IPR016163">
    <property type="entry name" value="Ald_DH_C"/>
</dbReference>
<dbReference type="GO" id="GO:0006744">
    <property type="term" value="P:ubiquinone biosynthetic process"/>
    <property type="evidence" value="ECO:0007669"/>
    <property type="project" value="EnsemblFungi"/>
</dbReference>
<evidence type="ECO:0000256" key="2">
    <source>
        <dbReference type="ARBA" id="ARBA00023002"/>
    </source>
</evidence>
<evidence type="ECO:0000256" key="3">
    <source>
        <dbReference type="PIRNR" id="PIRNR036492"/>
    </source>
</evidence>
<dbReference type="STRING" id="1245769.A0A0C7MUT2"/>
<dbReference type="AlphaFoldDB" id="A0A0C7MUT2"/>
<feature type="transmembrane region" description="Helical" evidence="7">
    <location>
        <begin position="500"/>
        <end position="523"/>
    </location>
</feature>
<dbReference type="GO" id="GO:0006665">
    <property type="term" value="P:sphingolipid metabolic process"/>
    <property type="evidence" value="ECO:0007669"/>
    <property type="project" value="EnsemblFungi"/>
</dbReference>
<keyword evidence="7" id="KW-0472">Membrane</keyword>
<dbReference type="Proteomes" id="UP000054304">
    <property type="component" value="Unassembled WGS sequence"/>
</dbReference>
<evidence type="ECO:0000259" key="8">
    <source>
        <dbReference type="Pfam" id="PF00171"/>
    </source>
</evidence>
<dbReference type="GO" id="GO:0047770">
    <property type="term" value="F:carboxylate reductase activity"/>
    <property type="evidence" value="ECO:0007669"/>
    <property type="project" value="EnsemblFungi"/>
</dbReference>
<dbReference type="PANTHER" id="PTHR43570">
    <property type="entry name" value="ALDEHYDE DEHYDROGENASE"/>
    <property type="match status" value="1"/>
</dbReference>
<dbReference type="HOGENOM" id="CLU_005391_3_1_1"/>
<evidence type="ECO:0000256" key="1">
    <source>
        <dbReference type="ARBA" id="ARBA00009986"/>
    </source>
</evidence>
<keyword evidence="7" id="KW-1133">Transmembrane helix</keyword>
<dbReference type="PANTHER" id="PTHR43570:SF16">
    <property type="entry name" value="ALDEHYDE DEHYDROGENASE TYPE III, ISOFORM Q"/>
    <property type="match status" value="1"/>
</dbReference>
<accession>A0A0C7MUT2</accession>
<keyword evidence="2 3" id="KW-0560">Oxidoreductase</keyword>
<dbReference type="OrthoDB" id="440325at2759"/>
<name>A0A0C7MUT2_9SACH</name>
<dbReference type="PROSITE" id="PS00070">
    <property type="entry name" value="ALDEHYDE_DEHYDR_CYS"/>
    <property type="match status" value="1"/>
</dbReference>
<sequence>MASSSLKFTPVGDIDDIVVKSRKAYDERQWHLYRTKNPRKEDLKLRLRQLQNLYYGIKDHEEEIVEALESDFNRSRYETFVIELIPLYNHLLHLIDNLPRYIEPEKISESTNLFKLSSVQVERISLGSVLVIAPFNYPVLLALDPVAAAIGSGNSVVLKPSEQTPATAQVMEKILKKSVDPSWVQVVHGSVEETGKLINNPHFDKIFYTGSTKVGRIVAEAAAKNLIPVTLELGGKSPVFITENCAPGNLKTALKRVFFGAFSNSGQTCIASDYLLVHESQVAKVRELTKEVLDEFWPTVNSKTINTSMIHDSAYKGVIEKLNSTRGEKLQPSDAKEQLPDRRIVPTVVLGVDWDDSLMENENFAPVLPVIPYRDLDDAIRMVLKEHRNPLAMYIFSQKKQEVDRIMTIVKSGGCMINDTLLHVVAVDAPFGGIRESGQGNYHGIWSFAAFTHERTVVKQPYWIEFVNGVRYPPFSTKKLSLARASIENKPGFKRDGSKIWPVGKIMFFSFLTVFAAGALNYVPLR</sequence>
<dbReference type="SUPFAM" id="SSF53720">
    <property type="entry name" value="ALDH-like"/>
    <property type="match status" value="1"/>
</dbReference>
<dbReference type="PROSITE" id="PS00687">
    <property type="entry name" value="ALDEHYDE_DEHYDR_GLU"/>
    <property type="match status" value="1"/>
</dbReference>
<dbReference type="InterPro" id="IPR016162">
    <property type="entry name" value="Ald_DH_N"/>
</dbReference>
<evidence type="ECO:0000256" key="4">
    <source>
        <dbReference type="PIRSR" id="PIRSR036492-1"/>
    </source>
</evidence>
<dbReference type="EMBL" id="LN736367">
    <property type="protein sequence ID" value="CEP63575.1"/>
    <property type="molecule type" value="Genomic_DNA"/>
</dbReference>
<dbReference type="InterPro" id="IPR016161">
    <property type="entry name" value="Ald_DH/histidinol_DH"/>
</dbReference>
<dbReference type="FunFam" id="3.40.605.10:FF:000004">
    <property type="entry name" value="Aldehyde dehydrogenase"/>
    <property type="match status" value="1"/>
</dbReference>
<comment type="similarity">
    <text evidence="1 3 6">Belongs to the aldehyde dehydrogenase family.</text>
</comment>
<feature type="active site" evidence="4">
    <location>
        <position position="269"/>
    </location>
</feature>
<organism evidence="9 10">
    <name type="scientific">Lachancea lanzarotensis</name>
    <dbReference type="NCBI Taxonomy" id="1245769"/>
    <lineage>
        <taxon>Eukaryota</taxon>
        <taxon>Fungi</taxon>
        <taxon>Dikarya</taxon>
        <taxon>Ascomycota</taxon>
        <taxon>Saccharomycotina</taxon>
        <taxon>Saccharomycetes</taxon>
        <taxon>Saccharomycetales</taxon>
        <taxon>Saccharomycetaceae</taxon>
        <taxon>Lachancea</taxon>
    </lineage>
</organism>
<dbReference type="Pfam" id="PF00171">
    <property type="entry name" value="Aldedh"/>
    <property type="match status" value="1"/>
</dbReference>
<evidence type="ECO:0000313" key="10">
    <source>
        <dbReference type="Proteomes" id="UP000054304"/>
    </source>
</evidence>
<dbReference type="Gene3D" id="3.40.605.10">
    <property type="entry name" value="Aldehyde Dehydrogenase, Chain A, domain 1"/>
    <property type="match status" value="1"/>
</dbReference>
<dbReference type="GO" id="GO:0005741">
    <property type="term" value="C:mitochondrial outer membrane"/>
    <property type="evidence" value="ECO:0007669"/>
    <property type="project" value="EnsemblFungi"/>
</dbReference>
<keyword evidence="7" id="KW-0812">Transmembrane</keyword>
<dbReference type="Gene3D" id="3.40.309.10">
    <property type="entry name" value="Aldehyde Dehydrogenase, Chain A, domain 2"/>
    <property type="match status" value="1"/>
</dbReference>
<reference evidence="9 10" key="1">
    <citation type="submission" date="2014-12" db="EMBL/GenBank/DDBJ databases">
        <authorList>
            <person name="Neuveglise Cecile"/>
        </authorList>
    </citation>
    <scope>NUCLEOTIDE SEQUENCE [LARGE SCALE GENOMIC DNA]</scope>
    <source>
        <strain evidence="9 10">CBS 12615</strain>
    </source>
</reference>
<dbReference type="GO" id="GO:0018484">
    <property type="term" value="F:4-hydroxybenzaldehyde dehydrogenase (NAD+) activity"/>
    <property type="evidence" value="ECO:0007669"/>
    <property type="project" value="EnsemblFungi"/>
</dbReference>
<gene>
    <name evidence="9" type="ORF">LALA0_S08e05732g</name>
</gene>
<keyword evidence="10" id="KW-1185">Reference proteome</keyword>
<evidence type="ECO:0000256" key="7">
    <source>
        <dbReference type="SAM" id="Phobius"/>
    </source>
</evidence>
<feature type="active site" evidence="4 5">
    <location>
        <position position="232"/>
    </location>
</feature>
<evidence type="ECO:0000256" key="5">
    <source>
        <dbReference type="PROSITE-ProRule" id="PRU10007"/>
    </source>
</evidence>
<dbReference type="InterPro" id="IPR029510">
    <property type="entry name" value="Ald_DH_CS_GLU"/>
</dbReference>
<dbReference type="PIRSF" id="PIRSF036492">
    <property type="entry name" value="ALDH"/>
    <property type="match status" value="1"/>
</dbReference>
<dbReference type="GO" id="GO:0005811">
    <property type="term" value="C:lipid droplet"/>
    <property type="evidence" value="ECO:0007669"/>
    <property type="project" value="EnsemblFungi"/>
</dbReference>
<dbReference type="InterPro" id="IPR016160">
    <property type="entry name" value="Ald_DH_CS_CYS"/>
</dbReference>
<feature type="domain" description="Aldehyde dehydrogenase" evidence="8">
    <location>
        <begin position="40"/>
        <end position="457"/>
    </location>
</feature>